<feature type="compositionally biased region" description="Basic and acidic residues" evidence="8">
    <location>
        <begin position="244"/>
        <end position="259"/>
    </location>
</feature>
<protein>
    <recommendedName>
        <fullName evidence="5">Restriction of telomere capping protein 4</fullName>
    </recommendedName>
</protein>
<dbReference type="SMART" id="SM01312">
    <property type="entry name" value="RTC4"/>
    <property type="match status" value="1"/>
</dbReference>
<feature type="compositionally biased region" description="Low complexity" evidence="8">
    <location>
        <begin position="906"/>
        <end position="916"/>
    </location>
</feature>
<organism evidence="10 11">
    <name type="scientific">Mycena maculata</name>
    <dbReference type="NCBI Taxonomy" id="230809"/>
    <lineage>
        <taxon>Eukaryota</taxon>
        <taxon>Fungi</taxon>
        <taxon>Dikarya</taxon>
        <taxon>Basidiomycota</taxon>
        <taxon>Agaricomycotina</taxon>
        <taxon>Agaricomycetes</taxon>
        <taxon>Agaricomycetidae</taxon>
        <taxon>Agaricales</taxon>
        <taxon>Marasmiineae</taxon>
        <taxon>Mycenaceae</taxon>
        <taxon>Mycena</taxon>
    </lineage>
</organism>
<feature type="compositionally biased region" description="Acidic residues" evidence="8">
    <location>
        <begin position="936"/>
        <end position="945"/>
    </location>
</feature>
<evidence type="ECO:0000256" key="1">
    <source>
        <dbReference type="ARBA" id="ARBA00002738"/>
    </source>
</evidence>
<feature type="compositionally biased region" description="Polar residues" evidence="8">
    <location>
        <begin position="59"/>
        <end position="71"/>
    </location>
</feature>
<dbReference type="InterPro" id="IPR039024">
    <property type="entry name" value="RTC4"/>
</dbReference>
<proteinExistence type="inferred from homology"/>
<accession>A0AAD7JU64</accession>
<evidence type="ECO:0000313" key="11">
    <source>
        <dbReference type="Proteomes" id="UP001215280"/>
    </source>
</evidence>
<feature type="domain" description="Restriction of telomere capping protein 4 C-terminal" evidence="9">
    <location>
        <begin position="525"/>
        <end position="676"/>
    </location>
</feature>
<name>A0AAD7JU64_9AGAR</name>
<dbReference type="GO" id="GO:0005634">
    <property type="term" value="C:nucleus"/>
    <property type="evidence" value="ECO:0007669"/>
    <property type="project" value="UniProtKB-SubCell"/>
</dbReference>
<evidence type="ECO:0000313" key="10">
    <source>
        <dbReference type="EMBL" id="KAJ7772040.1"/>
    </source>
</evidence>
<feature type="compositionally biased region" description="Low complexity" evidence="8">
    <location>
        <begin position="189"/>
        <end position="199"/>
    </location>
</feature>
<dbReference type="EMBL" id="JARJLG010000020">
    <property type="protein sequence ID" value="KAJ7772040.1"/>
    <property type="molecule type" value="Genomic_DNA"/>
</dbReference>
<evidence type="ECO:0000256" key="7">
    <source>
        <dbReference type="ARBA" id="ARBA00023242"/>
    </source>
</evidence>
<gene>
    <name evidence="10" type="ORF">DFH07DRAFT_214098</name>
</gene>
<reference evidence="10" key="1">
    <citation type="submission" date="2023-03" db="EMBL/GenBank/DDBJ databases">
        <title>Massive genome expansion in bonnet fungi (Mycena s.s.) driven by repeated elements and novel gene families across ecological guilds.</title>
        <authorList>
            <consortium name="Lawrence Berkeley National Laboratory"/>
            <person name="Harder C.B."/>
            <person name="Miyauchi S."/>
            <person name="Viragh M."/>
            <person name="Kuo A."/>
            <person name="Thoen E."/>
            <person name="Andreopoulos B."/>
            <person name="Lu D."/>
            <person name="Skrede I."/>
            <person name="Drula E."/>
            <person name="Henrissat B."/>
            <person name="Morin E."/>
            <person name="Kohler A."/>
            <person name="Barry K."/>
            <person name="LaButti K."/>
            <person name="Morin E."/>
            <person name="Salamov A."/>
            <person name="Lipzen A."/>
            <person name="Mereny Z."/>
            <person name="Hegedus B."/>
            <person name="Baldrian P."/>
            <person name="Stursova M."/>
            <person name="Weitz H."/>
            <person name="Taylor A."/>
            <person name="Grigoriev I.V."/>
            <person name="Nagy L.G."/>
            <person name="Martin F."/>
            <person name="Kauserud H."/>
        </authorList>
    </citation>
    <scope>NUCLEOTIDE SEQUENCE</scope>
    <source>
        <strain evidence="10">CBHHK188m</strain>
    </source>
</reference>
<comment type="subcellular location">
    <subcellularLocation>
        <location evidence="3">Cytoplasm</location>
    </subcellularLocation>
    <subcellularLocation>
        <location evidence="2">Nucleus</location>
    </subcellularLocation>
</comment>
<keyword evidence="11" id="KW-1185">Reference proteome</keyword>
<keyword evidence="6" id="KW-0963">Cytoplasm</keyword>
<comment type="function">
    <text evidence="1">May be involved in a process influencing telomere capping.</text>
</comment>
<feature type="region of interest" description="Disordered" evidence="8">
    <location>
        <begin position="1"/>
        <end position="80"/>
    </location>
</feature>
<dbReference type="PANTHER" id="PTHR41391">
    <property type="entry name" value="RESTRICTION OF TELOMERE CAPPING PROTEIN 4"/>
    <property type="match status" value="1"/>
</dbReference>
<feature type="compositionally biased region" description="Pro residues" evidence="8">
    <location>
        <begin position="177"/>
        <end position="188"/>
    </location>
</feature>
<feature type="compositionally biased region" description="Low complexity" evidence="8">
    <location>
        <begin position="782"/>
        <end position="799"/>
    </location>
</feature>
<feature type="compositionally biased region" description="Basic residues" evidence="8">
    <location>
        <begin position="847"/>
        <end position="856"/>
    </location>
</feature>
<dbReference type="PANTHER" id="PTHR41391:SF1">
    <property type="entry name" value="RESTRICTION OF TELOMERE CAPPING PROTEIN 4"/>
    <property type="match status" value="1"/>
</dbReference>
<evidence type="ECO:0000256" key="5">
    <source>
        <dbReference type="ARBA" id="ARBA00015162"/>
    </source>
</evidence>
<evidence type="ECO:0000256" key="4">
    <source>
        <dbReference type="ARBA" id="ARBA00009461"/>
    </source>
</evidence>
<dbReference type="Proteomes" id="UP001215280">
    <property type="component" value="Unassembled WGS sequence"/>
</dbReference>
<feature type="region of interest" description="Disordered" evidence="8">
    <location>
        <begin position="93"/>
        <end position="404"/>
    </location>
</feature>
<comment type="caution">
    <text evidence="10">The sequence shown here is derived from an EMBL/GenBank/DDBJ whole genome shotgun (WGS) entry which is preliminary data.</text>
</comment>
<evidence type="ECO:0000256" key="3">
    <source>
        <dbReference type="ARBA" id="ARBA00004496"/>
    </source>
</evidence>
<feature type="compositionally biased region" description="Basic and acidic residues" evidence="8">
    <location>
        <begin position="303"/>
        <end position="312"/>
    </location>
</feature>
<feature type="compositionally biased region" description="Basic residues" evidence="8">
    <location>
        <begin position="734"/>
        <end position="746"/>
    </location>
</feature>
<feature type="compositionally biased region" description="Basic residues" evidence="8">
    <location>
        <begin position="762"/>
        <end position="776"/>
    </location>
</feature>
<dbReference type="Pfam" id="PF14474">
    <property type="entry name" value="RTC4"/>
    <property type="match status" value="1"/>
</dbReference>
<dbReference type="AlphaFoldDB" id="A0AAD7JU64"/>
<evidence type="ECO:0000256" key="2">
    <source>
        <dbReference type="ARBA" id="ARBA00004123"/>
    </source>
</evidence>
<feature type="region of interest" description="Disordered" evidence="8">
    <location>
        <begin position="718"/>
        <end position="963"/>
    </location>
</feature>
<feature type="compositionally biased region" description="Basic and acidic residues" evidence="8">
    <location>
        <begin position="201"/>
        <end position="210"/>
    </location>
</feature>
<sequence>MERSLYITRLDHRPRSQPTKGILNEDYGSSLDYTNLKRRKKKRTEKMVDLDSDSEDELNISSSSQPPLTHTQKPKEPLDTDVAIKVYGLKFKKDKKDKPVIADADGETTPTSKENPRARDNRNNAAASSSARPLREKVANRDQSPPGAREKRVATLLSQRTARDEKPGRSTARRDVPPPSATPRPPPRTTAGPSRSSTSEGKGRSQETRKPSKSSAFSDTKGKGREVDGSSLADSVESGSVNSRRQEKDHAKGKDREAQRFPPLSPLNDSTGSANGRRKDRAKGKGKEVAEFPAMSPLFDHAGGSRKEKEKGYPFPSPLCSPAKRTTNFLPSPLGTPIRNRDEGKLATSEFPAPSPLRPVANPKPKRAEARPFPMNTQSFEDTPGKRRSVGSESDDERDRKRYKNQPVVLAESYEYEEDSELLFISPGTDPKTLCPYCDTPLPAEPTPCLTRLLEQTFNKSYRDPRPSNPLGRKAPMGVFVAVCQRHRFESQTLPEAEERGWPKSIDWGGLKGRVQAMKRDISRILSDPGDPIVYGTDEKATKDRSEARRKKGPRMRCIFWKDLVKDLKTSGTKGVKGMKGQFANFEKTQPGYYGELGSMILHQTLYDMFPLDTIDADLVDPLTPNEFIQRILVPEVGMRLVMEDMSLDVDNREDRQRAVAVLRESAGYGVAMFPEDGGEWGGKKKHDADEVMGVADLMIMERARRRRKELEIEEREEDEMFRLQEEENEAEKKRKTAEKRRSRKGKEKDDGPMVVDQKTVPRPRPRPVPKNKGKPTHTAASTTSGMDTDSSSDPTPSRIDSDTEMTEQSIAERASGSAPKPRMLPPKRVETSDSEDFCEVLAVSPGKRRKPKHKSSATAASSDLERHKFDSDLGVKTSSRRRSPSVQLNSSKRATRGGSVVNLCSSSEDGGVSSDEPSEPRNSRRKPRKLLPVSSEEDPGEEDATTPRAKGSHIRAASASSNFFPLEVAARRRAAVAKG</sequence>
<feature type="compositionally biased region" description="Low complexity" evidence="8">
    <location>
        <begin position="123"/>
        <end position="132"/>
    </location>
</feature>
<evidence type="ECO:0000256" key="8">
    <source>
        <dbReference type="SAM" id="MobiDB-lite"/>
    </source>
</evidence>
<dbReference type="InterPro" id="IPR028094">
    <property type="entry name" value="RTC4_C"/>
</dbReference>
<keyword evidence="7" id="KW-0539">Nucleus</keyword>
<evidence type="ECO:0000256" key="6">
    <source>
        <dbReference type="ARBA" id="ARBA00022490"/>
    </source>
</evidence>
<feature type="compositionally biased region" description="Basic and acidic residues" evidence="8">
    <location>
        <begin position="161"/>
        <end position="176"/>
    </location>
</feature>
<feature type="compositionally biased region" description="Basic and acidic residues" evidence="8">
    <location>
        <begin position="1"/>
        <end position="14"/>
    </location>
</feature>
<feature type="compositionally biased region" description="Basic and acidic residues" evidence="8">
    <location>
        <begin position="864"/>
        <end position="874"/>
    </location>
</feature>
<dbReference type="GO" id="GO:0005737">
    <property type="term" value="C:cytoplasm"/>
    <property type="evidence" value="ECO:0007669"/>
    <property type="project" value="UniProtKB-SubCell"/>
</dbReference>
<comment type="similarity">
    <text evidence="4">Belongs to the RTC4 family.</text>
</comment>
<evidence type="ECO:0000259" key="9">
    <source>
        <dbReference type="SMART" id="SM01312"/>
    </source>
</evidence>